<evidence type="ECO:0000256" key="14">
    <source>
        <dbReference type="ARBA" id="ARBA00065658"/>
    </source>
</evidence>
<evidence type="ECO:0000256" key="5">
    <source>
        <dbReference type="ARBA" id="ARBA00022703"/>
    </source>
</evidence>
<keyword evidence="11" id="KW-0636">Prenylation</keyword>
<dbReference type="GO" id="GO:0051491">
    <property type="term" value="P:positive regulation of filopodium assembly"/>
    <property type="evidence" value="ECO:0007669"/>
    <property type="project" value="TreeGrafter"/>
</dbReference>
<evidence type="ECO:0000313" key="17">
    <source>
        <dbReference type="Proteomes" id="UP000494040"/>
    </source>
</evidence>
<dbReference type="InterPro" id="IPR051441">
    <property type="entry name" value="SelW_related"/>
</dbReference>
<evidence type="ECO:0000313" key="16">
    <source>
        <dbReference type="EnsemblMetazoa" id="XP_014254913.1"/>
    </source>
</evidence>
<evidence type="ECO:0000256" key="4">
    <source>
        <dbReference type="ARBA" id="ARBA00022490"/>
    </source>
</evidence>
<comment type="subunit">
    <text evidence="14">Interacts with GPX1.</text>
</comment>
<dbReference type="InterPro" id="IPR011893">
    <property type="entry name" value="Selenoprotein_Rdx-typ"/>
</dbReference>
<dbReference type="Proteomes" id="UP000494040">
    <property type="component" value="Unassembled WGS sequence"/>
</dbReference>
<name>A0A8I6S0S2_CIMLE</name>
<dbReference type="AlphaFoldDB" id="A0A8I6S0S2"/>
<dbReference type="NCBIfam" id="TIGR02174">
    <property type="entry name" value="CXXU_selWTH"/>
    <property type="match status" value="1"/>
</dbReference>
<dbReference type="GO" id="GO:0043066">
    <property type="term" value="P:negative regulation of apoptotic process"/>
    <property type="evidence" value="ECO:0007669"/>
    <property type="project" value="TreeGrafter"/>
</dbReference>
<comment type="function">
    <text evidence="12">Increases cell migration by inducing filopodia formation at the leading edge of migrating cells. Plays a role in regulation of apoptosis, possibly through control of CASP3. May be involved in a redox-related process.</text>
</comment>
<keyword evidence="4" id="KW-0963">Cytoplasm</keyword>
<dbReference type="OMA" id="AAPIKDC"/>
<dbReference type="EnsemblMetazoa" id="XM_014399427.1">
    <property type="protein sequence ID" value="XP_014254913.1"/>
    <property type="gene ID" value="LOC106669740"/>
</dbReference>
<accession>A0A8I6S0S2</accession>
<dbReference type="InterPro" id="IPR036249">
    <property type="entry name" value="Thioredoxin-like_sf"/>
</dbReference>
<keyword evidence="7" id="KW-0472">Membrane</keyword>
<evidence type="ECO:0000256" key="11">
    <source>
        <dbReference type="ARBA" id="ARBA00023289"/>
    </source>
</evidence>
<proteinExistence type="inferred from homology"/>
<evidence type="ECO:0000256" key="12">
    <source>
        <dbReference type="ARBA" id="ARBA00055778"/>
    </source>
</evidence>
<evidence type="ECO:0000256" key="2">
    <source>
        <dbReference type="ARBA" id="ARBA00004514"/>
    </source>
</evidence>
<evidence type="ECO:0000256" key="1">
    <source>
        <dbReference type="ARBA" id="ARBA00004342"/>
    </source>
</evidence>
<dbReference type="OrthoDB" id="5962009at2759"/>
<dbReference type="KEGG" id="clec:106669740"/>
<protein>
    <recommendedName>
        <fullName evidence="15">Migration and invasion enhancer 1</fullName>
    </recommendedName>
</protein>
<evidence type="ECO:0000256" key="6">
    <source>
        <dbReference type="ARBA" id="ARBA00022990"/>
    </source>
</evidence>
<dbReference type="Gene3D" id="3.40.30.10">
    <property type="entry name" value="Glutaredoxin"/>
    <property type="match status" value="1"/>
</dbReference>
<comment type="similarity">
    <text evidence="13">Belongs to the SelWTH family.</text>
</comment>
<keyword evidence="9" id="KW-0676">Redox-active center</keyword>
<evidence type="ECO:0000256" key="3">
    <source>
        <dbReference type="ARBA" id="ARBA00022475"/>
    </source>
</evidence>
<dbReference type="SUPFAM" id="SSF52833">
    <property type="entry name" value="Thioredoxin-like"/>
    <property type="match status" value="1"/>
</dbReference>
<dbReference type="FunFam" id="3.40.30.10:FF:000131">
    <property type="entry name" value="migration and invasion enhancer 1"/>
    <property type="match status" value="1"/>
</dbReference>
<organism evidence="16 17">
    <name type="scientific">Cimex lectularius</name>
    <name type="common">Bed bug</name>
    <name type="synonym">Acanthia lectularia</name>
    <dbReference type="NCBI Taxonomy" id="79782"/>
    <lineage>
        <taxon>Eukaryota</taxon>
        <taxon>Metazoa</taxon>
        <taxon>Ecdysozoa</taxon>
        <taxon>Arthropoda</taxon>
        <taxon>Hexapoda</taxon>
        <taxon>Insecta</taxon>
        <taxon>Pterygota</taxon>
        <taxon>Neoptera</taxon>
        <taxon>Paraneoptera</taxon>
        <taxon>Hemiptera</taxon>
        <taxon>Heteroptera</taxon>
        <taxon>Panheteroptera</taxon>
        <taxon>Cimicomorpha</taxon>
        <taxon>Cimicidae</taxon>
        <taxon>Cimex</taxon>
    </lineage>
</organism>
<evidence type="ECO:0000256" key="8">
    <source>
        <dbReference type="ARBA" id="ARBA00023157"/>
    </source>
</evidence>
<keyword evidence="8" id="KW-1015">Disulfide bond</keyword>
<dbReference type="GO" id="GO:0006915">
    <property type="term" value="P:apoptotic process"/>
    <property type="evidence" value="ECO:0007669"/>
    <property type="project" value="UniProtKB-KW"/>
</dbReference>
<evidence type="ECO:0000256" key="15">
    <source>
        <dbReference type="ARBA" id="ARBA00069166"/>
    </source>
</evidence>
<evidence type="ECO:0000256" key="9">
    <source>
        <dbReference type="ARBA" id="ARBA00023284"/>
    </source>
</evidence>
<dbReference type="GO" id="GO:0005829">
    <property type="term" value="C:cytosol"/>
    <property type="evidence" value="ECO:0007669"/>
    <property type="project" value="UniProtKB-SubCell"/>
</dbReference>
<evidence type="ECO:0000256" key="10">
    <source>
        <dbReference type="ARBA" id="ARBA00023288"/>
    </source>
</evidence>
<dbReference type="GeneID" id="106669740"/>
<dbReference type="GO" id="GO:0005886">
    <property type="term" value="C:plasma membrane"/>
    <property type="evidence" value="ECO:0007669"/>
    <property type="project" value="UniProtKB-SubCell"/>
</dbReference>
<sequence length="101" mass="11415">MKPVNVNVEYCGTCGHKEMYKELQDAIKKQVPTAEVSGRRGRSGSFEVEINRTLIWSKLFSSTFPRVKDIVYAVEEASMGKPVIPLQKLPLQPQHSYCAIM</sequence>
<dbReference type="PANTHER" id="PTHR15124">
    <property type="entry name" value="SELENOPROTEIN W"/>
    <property type="match status" value="1"/>
</dbReference>
<dbReference type="RefSeq" id="XP_014254913.1">
    <property type="nucleotide sequence ID" value="XM_014399427.1"/>
</dbReference>
<keyword evidence="17" id="KW-1185">Reference proteome</keyword>
<dbReference type="Pfam" id="PF10262">
    <property type="entry name" value="Rdx"/>
    <property type="match status" value="1"/>
</dbReference>
<keyword evidence="10" id="KW-0449">Lipoprotein</keyword>
<dbReference type="PANTHER" id="PTHR15124:SF27">
    <property type="entry name" value="MIGRATION AND INVASION ENHANCER 1"/>
    <property type="match status" value="1"/>
</dbReference>
<comment type="subcellular location">
    <subcellularLocation>
        <location evidence="1">Cell membrane</location>
        <topology evidence="1">Lipid-anchor</topology>
        <orientation evidence="1">Cytoplasmic side</orientation>
    </subcellularLocation>
    <subcellularLocation>
        <location evidence="2">Cytoplasm</location>
        <location evidence="2">Cytosol</location>
    </subcellularLocation>
</comment>
<reference evidence="16" key="1">
    <citation type="submission" date="2022-01" db="UniProtKB">
        <authorList>
            <consortium name="EnsemblMetazoa"/>
        </authorList>
    </citation>
    <scope>IDENTIFICATION</scope>
</reference>
<evidence type="ECO:0000256" key="13">
    <source>
        <dbReference type="ARBA" id="ARBA00060789"/>
    </source>
</evidence>
<keyword evidence="5" id="KW-0053">Apoptosis</keyword>
<keyword evidence="3" id="KW-1003">Cell membrane</keyword>
<keyword evidence="6" id="KW-0007">Acetylation</keyword>
<evidence type="ECO:0000256" key="7">
    <source>
        <dbReference type="ARBA" id="ARBA00023136"/>
    </source>
</evidence>